<dbReference type="EMBL" id="FQUJ01000034">
    <property type="protein sequence ID" value="SHF87531.1"/>
    <property type="molecule type" value="Genomic_DNA"/>
</dbReference>
<dbReference type="AlphaFoldDB" id="A0A1M5F8Y8"/>
<dbReference type="RefSeq" id="WP_139249188.1">
    <property type="nucleotide sequence ID" value="NZ_FQUJ01000034.1"/>
</dbReference>
<reference evidence="2 3" key="1">
    <citation type="submission" date="2016-11" db="EMBL/GenBank/DDBJ databases">
        <authorList>
            <person name="Jaros S."/>
            <person name="Januszkiewicz K."/>
            <person name="Wedrychowicz H."/>
        </authorList>
    </citation>
    <scope>NUCLEOTIDE SEQUENCE [LARGE SCALE GENOMIC DNA]</scope>
    <source>
        <strain evidence="2 3">DSM 19980</strain>
    </source>
</reference>
<protein>
    <submittedName>
        <fullName evidence="2">Uncharacterized protein</fullName>
    </submittedName>
</protein>
<feature type="transmembrane region" description="Helical" evidence="1">
    <location>
        <begin position="38"/>
        <end position="62"/>
    </location>
</feature>
<dbReference type="OrthoDB" id="9895298at2"/>
<evidence type="ECO:0000313" key="3">
    <source>
        <dbReference type="Proteomes" id="UP000184346"/>
    </source>
</evidence>
<keyword evidence="3" id="KW-1185">Reference proteome</keyword>
<keyword evidence="1" id="KW-0472">Membrane</keyword>
<gene>
    <name evidence="2" type="ORF">SAMN02745148_03737</name>
</gene>
<accession>A0A1M5F8Y8</accession>
<name>A0A1M5F8Y8_9GAMM</name>
<evidence type="ECO:0000313" key="2">
    <source>
        <dbReference type="EMBL" id="SHF87531.1"/>
    </source>
</evidence>
<proteinExistence type="predicted"/>
<keyword evidence="1" id="KW-1133">Transmembrane helix</keyword>
<dbReference type="Proteomes" id="UP000184346">
    <property type="component" value="Unassembled WGS sequence"/>
</dbReference>
<feature type="transmembrane region" description="Helical" evidence="1">
    <location>
        <begin position="68"/>
        <end position="87"/>
    </location>
</feature>
<organism evidence="2 3">
    <name type="scientific">Modicisalibacter ilicicola DSM 19980</name>
    <dbReference type="NCBI Taxonomy" id="1121942"/>
    <lineage>
        <taxon>Bacteria</taxon>
        <taxon>Pseudomonadati</taxon>
        <taxon>Pseudomonadota</taxon>
        <taxon>Gammaproteobacteria</taxon>
        <taxon>Oceanospirillales</taxon>
        <taxon>Halomonadaceae</taxon>
        <taxon>Modicisalibacter</taxon>
    </lineage>
</organism>
<sequence length="144" mass="16384">MEHVSASYYILLREPPTVKPTTDPLRYHEREIFRENRFLGLPNGIAAAGPAALTTLVCLRLSLTHADVLTWLLPGIVYLVAYALLVAHLPDREVLRQLARQALHEEIVRKSQQLELRFEEAEDVEWDDHRYSGDESTPVLAQSA</sequence>
<keyword evidence="1" id="KW-0812">Transmembrane</keyword>
<evidence type="ECO:0000256" key="1">
    <source>
        <dbReference type="SAM" id="Phobius"/>
    </source>
</evidence>